<accession>A0ABQ1Q543</accession>
<evidence type="ECO:0000313" key="1">
    <source>
        <dbReference type="EMBL" id="GGD12560.1"/>
    </source>
</evidence>
<evidence type="ECO:0008006" key="3">
    <source>
        <dbReference type="Google" id="ProtNLM"/>
    </source>
</evidence>
<gene>
    <name evidence="1" type="ORF">GCM10011389_20160</name>
</gene>
<name>A0ABQ1Q543_9BACI</name>
<dbReference type="Proteomes" id="UP000642571">
    <property type="component" value="Unassembled WGS sequence"/>
</dbReference>
<comment type="caution">
    <text evidence="1">The sequence shown here is derived from an EMBL/GenBank/DDBJ whole genome shotgun (WGS) entry which is preliminary data.</text>
</comment>
<evidence type="ECO:0000313" key="2">
    <source>
        <dbReference type="Proteomes" id="UP000642571"/>
    </source>
</evidence>
<dbReference type="RefSeq" id="WP_188653335.1">
    <property type="nucleotide sequence ID" value="NZ_BMIN01000007.1"/>
</dbReference>
<dbReference type="PROSITE" id="PS51257">
    <property type="entry name" value="PROKAR_LIPOPROTEIN"/>
    <property type="match status" value="1"/>
</dbReference>
<protein>
    <recommendedName>
        <fullName evidence="3">SurA-like protein</fullName>
    </recommendedName>
</protein>
<organism evidence="1 2">
    <name type="scientific">Pontibacillus salipaludis</name>
    <dbReference type="NCBI Taxonomy" id="1697394"/>
    <lineage>
        <taxon>Bacteria</taxon>
        <taxon>Bacillati</taxon>
        <taxon>Bacillota</taxon>
        <taxon>Bacilli</taxon>
        <taxon>Bacillales</taxon>
        <taxon>Bacillaceae</taxon>
        <taxon>Pontibacillus</taxon>
    </lineage>
</organism>
<sequence>MLTRRKLVVIGLMGMALLTGCQSPSDSQVEIKMISEEEQTEILNTYTFEDYRRVFDEAISESSQFDDQDDQLNKWIIRTLAQEKLYYETDLTKEEVVEVSNQAMEEDRVWKSIAENDYGVKVSDEEIDQFITEGPDKSDVPQHLAYAEALGFSLKELNHNYDRDLYEKNVLWMKLKPKLEKKYGVLSNNELIKKYEAEVANKVNQSQK</sequence>
<proteinExistence type="predicted"/>
<dbReference type="EMBL" id="BMIN01000007">
    <property type="protein sequence ID" value="GGD12560.1"/>
    <property type="molecule type" value="Genomic_DNA"/>
</dbReference>
<reference evidence="2" key="1">
    <citation type="journal article" date="2019" name="Int. J. Syst. Evol. Microbiol.">
        <title>The Global Catalogue of Microorganisms (GCM) 10K type strain sequencing project: providing services to taxonomists for standard genome sequencing and annotation.</title>
        <authorList>
            <consortium name="The Broad Institute Genomics Platform"/>
            <consortium name="The Broad Institute Genome Sequencing Center for Infectious Disease"/>
            <person name="Wu L."/>
            <person name="Ma J."/>
        </authorList>
    </citation>
    <scope>NUCLEOTIDE SEQUENCE [LARGE SCALE GENOMIC DNA]</scope>
    <source>
        <strain evidence="2">CGMCC 1.15353</strain>
    </source>
</reference>
<keyword evidence="2" id="KW-1185">Reference proteome</keyword>